<dbReference type="PANTHER" id="PTHR23510:SF25">
    <property type="entry name" value="MFS DOMAIN-CONTAINING PROTEIN"/>
    <property type="match status" value="1"/>
</dbReference>
<evidence type="ECO:0008006" key="8">
    <source>
        <dbReference type="Google" id="ProtNLM"/>
    </source>
</evidence>
<dbReference type="EMBL" id="BTSY01000003">
    <property type="protein sequence ID" value="GMT20377.1"/>
    <property type="molecule type" value="Genomic_DNA"/>
</dbReference>
<comment type="subcellular location">
    <subcellularLocation>
        <location evidence="1">Membrane</location>
        <topology evidence="1">Multi-pass membrane protein</topology>
    </subcellularLocation>
</comment>
<protein>
    <recommendedName>
        <fullName evidence="8">Membrane transporter</fullName>
    </recommendedName>
</protein>
<keyword evidence="2 5" id="KW-0812">Transmembrane</keyword>
<name>A0AAV5VKW6_9BILA</name>
<feature type="transmembrane region" description="Helical" evidence="5">
    <location>
        <begin position="332"/>
        <end position="351"/>
    </location>
</feature>
<dbReference type="SUPFAM" id="SSF103473">
    <property type="entry name" value="MFS general substrate transporter"/>
    <property type="match status" value="1"/>
</dbReference>
<feature type="transmembrane region" description="Helical" evidence="5">
    <location>
        <begin position="276"/>
        <end position="295"/>
    </location>
</feature>
<feature type="transmembrane region" description="Helical" evidence="5">
    <location>
        <begin position="106"/>
        <end position="127"/>
    </location>
</feature>
<comment type="caution">
    <text evidence="6">The sequence shown here is derived from an EMBL/GenBank/DDBJ whole genome shotgun (WGS) entry which is preliminary data.</text>
</comment>
<keyword evidence="3 5" id="KW-1133">Transmembrane helix</keyword>
<feature type="transmembrane region" description="Helical" evidence="5">
    <location>
        <begin position="372"/>
        <end position="394"/>
    </location>
</feature>
<evidence type="ECO:0000256" key="2">
    <source>
        <dbReference type="ARBA" id="ARBA00022692"/>
    </source>
</evidence>
<dbReference type="Gene3D" id="1.20.1250.20">
    <property type="entry name" value="MFS general substrate transporter like domains"/>
    <property type="match status" value="1"/>
</dbReference>
<dbReference type="GO" id="GO:0022857">
    <property type="term" value="F:transmembrane transporter activity"/>
    <property type="evidence" value="ECO:0007669"/>
    <property type="project" value="InterPro"/>
</dbReference>
<dbReference type="GO" id="GO:0005765">
    <property type="term" value="C:lysosomal membrane"/>
    <property type="evidence" value="ECO:0007669"/>
    <property type="project" value="TreeGrafter"/>
</dbReference>
<evidence type="ECO:0000256" key="1">
    <source>
        <dbReference type="ARBA" id="ARBA00004141"/>
    </source>
</evidence>
<feature type="transmembrane region" description="Helical" evidence="5">
    <location>
        <begin position="200"/>
        <end position="221"/>
    </location>
</feature>
<accession>A0AAV5VKW6</accession>
<feature type="transmembrane region" description="Helical" evidence="5">
    <location>
        <begin position="241"/>
        <end position="264"/>
    </location>
</feature>
<dbReference type="AlphaFoldDB" id="A0AAV5VKW6"/>
<evidence type="ECO:0000256" key="5">
    <source>
        <dbReference type="SAM" id="Phobius"/>
    </source>
</evidence>
<keyword evidence="4 5" id="KW-0472">Membrane</keyword>
<reference evidence="6" key="1">
    <citation type="submission" date="2023-10" db="EMBL/GenBank/DDBJ databases">
        <title>Genome assembly of Pristionchus species.</title>
        <authorList>
            <person name="Yoshida K."/>
            <person name="Sommer R.J."/>
        </authorList>
    </citation>
    <scope>NUCLEOTIDE SEQUENCE</scope>
    <source>
        <strain evidence="6">RS5133</strain>
    </source>
</reference>
<proteinExistence type="predicted"/>
<evidence type="ECO:0000313" key="7">
    <source>
        <dbReference type="Proteomes" id="UP001432322"/>
    </source>
</evidence>
<evidence type="ECO:0000313" key="6">
    <source>
        <dbReference type="EMBL" id="GMT20377.1"/>
    </source>
</evidence>
<feature type="transmembrane region" description="Helical" evidence="5">
    <location>
        <begin position="43"/>
        <end position="61"/>
    </location>
</feature>
<feature type="transmembrane region" description="Helical" evidence="5">
    <location>
        <begin position="400"/>
        <end position="418"/>
    </location>
</feature>
<dbReference type="InterPro" id="IPR051068">
    <property type="entry name" value="MFS_Domain-Containing_Protein"/>
</dbReference>
<dbReference type="PANTHER" id="PTHR23510">
    <property type="entry name" value="INNER MEMBRANE TRANSPORT PROTEIN YAJR"/>
    <property type="match status" value="1"/>
</dbReference>
<organism evidence="6 7">
    <name type="scientific">Pristionchus fissidentatus</name>
    <dbReference type="NCBI Taxonomy" id="1538716"/>
    <lineage>
        <taxon>Eukaryota</taxon>
        <taxon>Metazoa</taxon>
        <taxon>Ecdysozoa</taxon>
        <taxon>Nematoda</taxon>
        <taxon>Chromadorea</taxon>
        <taxon>Rhabditida</taxon>
        <taxon>Rhabditina</taxon>
        <taxon>Diplogasteromorpha</taxon>
        <taxon>Diplogasteroidea</taxon>
        <taxon>Neodiplogasteridae</taxon>
        <taxon>Pristionchus</taxon>
    </lineage>
</organism>
<feature type="transmembrane region" description="Helical" evidence="5">
    <location>
        <begin position="73"/>
        <end position="94"/>
    </location>
</feature>
<feature type="non-terminal residue" evidence="6">
    <location>
        <position position="1"/>
    </location>
</feature>
<evidence type="ECO:0000256" key="3">
    <source>
        <dbReference type="ARBA" id="ARBA00022989"/>
    </source>
</evidence>
<dbReference type="InterPro" id="IPR036259">
    <property type="entry name" value="MFS_trans_sf"/>
</dbReference>
<feature type="transmembrane region" description="Helical" evidence="5">
    <location>
        <begin position="147"/>
        <end position="170"/>
    </location>
</feature>
<evidence type="ECO:0000256" key="4">
    <source>
        <dbReference type="ARBA" id="ARBA00023136"/>
    </source>
</evidence>
<dbReference type="Proteomes" id="UP001432322">
    <property type="component" value="Unassembled WGS sequence"/>
</dbReference>
<dbReference type="Pfam" id="PF07690">
    <property type="entry name" value="MFS_1"/>
    <property type="match status" value="1"/>
</dbReference>
<gene>
    <name evidence="6" type="ORF">PFISCL1PPCAC_11674</name>
</gene>
<sequence length="427" mass="47612">LQIDPTVPVSFLGLVQALTRFGHAAGSCVFAVHAYTYKTFKRALIIGHIISVLGCAFYILIELFSPAYRRWAYLAKFLMQSVAEGSLIVVRSYVPRMSREVDRQQAFSIIEGANMLAIVSGPLVQLACHALPQEGTPVIGDWLRFNIYTVPIWISLILNIVTLLIAIFFFHEPTLNELEGDRQLSIGKAMRKALKQITQLDRYLVVMCFVEKSVVSYGFAAMYTIMSPYVTESFNVSEAEALFILSVAQSFAGVVSLFTVAAFVFTPLAKVAKARYLFPFALSCYFLMYLFSYPWPGITETIPRRDYATNPYGCDWKRYDWCGEELKITNHYAWLGVTALLFGIGIPISLISFDTIFSKVLGSIDQNIMQGLLIIMDDVALAGAPVVSTLSFIAFGPGPMWLSVAGICAFGLLVWMAFMPKLRKLDV</sequence>
<keyword evidence="7" id="KW-1185">Reference proteome</keyword>
<dbReference type="InterPro" id="IPR011701">
    <property type="entry name" value="MFS"/>
</dbReference>